<keyword evidence="2 4" id="KW-0863">Zinc-finger</keyword>
<dbReference type="InterPro" id="IPR010666">
    <property type="entry name" value="Znf_GRF"/>
</dbReference>
<gene>
    <name evidence="7" type="ORF">Bca52824_032456</name>
</gene>
<organism evidence="7 8">
    <name type="scientific">Brassica carinata</name>
    <name type="common">Ethiopian mustard</name>
    <name type="synonym">Abyssinian cabbage</name>
    <dbReference type="NCBI Taxonomy" id="52824"/>
    <lineage>
        <taxon>Eukaryota</taxon>
        <taxon>Viridiplantae</taxon>
        <taxon>Streptophyta</taxon>
        <taxon>Embryophyta</taxon>
        <taxon>Tracheophyta</taxon>
        <taxon>Spermatophyta</taxon>
        <taxon>Magnoliopsida</taxon>
        <taxon>eudicotyledons</taxon>
        <taxon>Gunneridae</taxon>
        <taxon>Pentapetalae</taxon>
        <taxon>rosids</taxon>
        <taxon>malvids</taxon>
        <taxon>Brassicales</taxon>
        <taxon>Brassicaceae</taxon>
        <taxon>Brassiceae</taxon>
        <taxon>Brassica</taxon>
    </lineage>
</organism>
<dbReference type="AlphaFoldDB" id="A0A8X7SE84"/>
<dbReference type="PANTHER" id="PTHR33248">
    <property type="entry name" value="ZINC ION-BINDING PROTEIN"/>
    <property type="match status" value="1"/>
</dbReference>
<reference evidence="7 8" key="1">
    <citation type="submission" date="2020-02" db="EMBL/GenBank/DDBJ databases">
        <authorList>
            <person name="Ma Q."/>
            <person name="Huang Y."/>
            <person name="Song X."/>
            <person name="Pei D."/>
        </authorList>
    </citation>
    <scope>NUCLEOTIDE SEQUENCE [LARGE SCALE GENOMIC DNA]</scope>
    <source>
        <strain evidence="7">Sxm20200214</strain>
        <tissue evidence="7">Leaf</tissue>
    </source>
</reference>
<dbReference type="Proteomes" id="UP000886595">
    <property type="component" value="Unassembled WGS sequence"/>
</dbReference>
<proteinExistence type="predicted"/>
<feature type="domain" description="GRF-type" evidence="6">
    <location>
        <begin position="9"/>
        <end position="48"/>
    </location>
</feature>
<evidence type="ECO:0000256" key="1">
    <source>
        <dbReference type="ARBA" id="ARBA00022723"/>
    </source>
</evidence>
<evidence type="ECO:0000259" key="6">
    <source>
        <dbReference type="PROSITE" id="PS51999"/>
    </source>
</evidence>
<evidence type="ECO:0000256" key="2">
    <source>
        <dbReference type="ARBA" id="ARBA00022771"/>
    </source>
</evidence>
<keyword evidence="5" id="KW-0472">Membrane</keyword>
<keyword evidence="5" id="KW-1133">Transmembrane helix</keyword>
<keyword evidence="3" id="KW-0862">Zinc</keyword>
<name>A0A8X7SE84_BRACI</name>
<comment type="caution">
    <text evidence="7">The sequence shown here is derived from an EMBL/GenBank/DDBJ whole genome shotgun (WGS) entry which is preliminary data.</text>
</comment>
<evidence type="ECO:0000256" key="5">
    <source>
        <dbReference type="SAM" id="Phobius"/>
    </source>
</evidence>
<keyword evidence="1" id="KW-0479">Metal-binding</keyword>
<dbReference type="EMBL" id="JAAMPC010000007">
    <property type="protein sequence ID" value="KAG2303805.1"/>
    <property type="molecule type" value="Genomic_DNA"/>
</dbReference>
<evidence type="ECO:0000256" key="4">
    <source>
        <dbReference type="PROSITE-ProRule" id="PRU01343"/>
    </source>
</evidence>
<keyword evidence="5" id="KW-0812">Transmembrane</keyword>
<dbReference type="GO" id="GO:0008270">
    <property type="term" value="F:zinc ion binding"/>
    <property type="evidence" value="ECO:0007669"/>
    <property type="project" value="UniProtKB-KW"/>
</dbReference>
<accession>A0A8X7SE84</accession>
<evidence type="ECO:0000256" key="3">
    <source>
        <dbReference type="ARBA" id="ARBA00022833"/>
    </source>
</evidence>
<evidence type="ECO:0000313" key="8">
    <source>
        <dbReference type="Proteomes" id="UP000886595"/>
    </source>
</evidence>
<sequence length="115" mass="12951">MNRRFPSNCGCGAGITTFTSGTQENSGHPFFRCETRGEDHLFKWVEEAMLEELEDVLPKVEVHETKLGKVKSEIKELMEIALNNKIEIQKNKVVIKGLVVYACIVTVAFGAYVLF</sequence>
<dbReference type="PROSITE" id="PS51999">
    <property type="entry name" value="ZF_GRF"/>
    <property type="match status" value="1"/>
</dbReference>
<evidence type="ECO:0000313" key="7">
    <source>
        <dbReference type="EMBL" id="KAG2303805.1"/>
    </source>
</evidence>
<feature type="transmembrane region" description="Helical" evidence="5">
    <location>
        <begin position="93"/>
        <end position="114"/>
    </location>
</feature>
<dbReference type="OrthoDB" id="1078464at2759"/>
<keyword evidence="8" id="KW-1185">Reference proteome</keyword>
<protein>
    <recommendedName>
        <fullName evidence="6">GRF-type domain-containing protein</fullName>
    </recommendedName>
</protein>